<proteinExistence type="predicted"/>
<gene>
    <name evidence="1" type="ORF">ACFO5Q_15945</name>
</gene>
<accession>A0ABV8UDN8</accession>
<organism evidence="1 2">
    <name type="scientific">Kordiimonas lipolytica</name>
    <dbReference type="NCBI Taxonomy" id="1662421"/>
    <lineage>
        <taxon>Bacteria</taxon>
        <taxon>Pseudomonadati</taxon>
        <taxon>Pseudomonadota</taxon>
        <taxon>Alphaproteobacteria</taxon>
        <taxon>Kordiimonadales</taxon>
        <taxon>Kordiimonadaceae</taxon>
        <taxon>Kordiimonas</taxon>
    </lineage>
</organism>
<evidence type="ECO:0000313" key="2">
    <source>
        <dbReference type="Proteomes" id="UP001595776"/>
    </source>
</evidence>
<name>A0ABV8UDN8_9PROT</name>
<protein>
    <recommendedName>
        <fullName evidence="3">DUF3892 domain-containing protein</fullName>
    </recommendedName>
</protein>
<evidence type="ECO:0008006" key="3">
    <source>
        <dbReference type="Google" id="ProtNLM"/>
    </source>
</evidence>
<dbReference type="RefSeq" id="WP_068146238.1">
    <property type="nucleotide sequence ID" value="NZ_JBHSCR010000017.1"/>
</dbReference>
<evidence type="ECO:0000313" key="1">
    <source>
        <dbReference type="EMBL" id="MFC4349344.1"/>
    </source>
</evidence>
<sequence>MASEYDVDAVGKRDGANPYEAITHLYVRSYGDTLLPIPIADAIDGIQCGRFVYYVKSGDKREKLRIARSPYNKFYLTTQRDIHEPRTLLNLPAP</sequence>
<reference evidence="2" key="1">
    <citation type="journal article" date="2019" name="Int. J. Syst. Evol. Microbiol.">
        <title>The Global Catalogue of Microorganisms (GCM) 10K type strain sequencing project: providing services to taxonomists for standard genome sequencing and annotation.</title>
        <authorList>
            <consortium name="The Broad Institute Genomics Platform"/>
            <consortium name="The Broad Institute Genome Sequencing Center for Infectious Disease"/>
            <person name="Wu L."/>
            <person name="Ma J."/>
        </authorList>
    </citation>
    <scope>NUCLEOTIDE SEQUENCE [LARGE SCALE GENOMIC DNA]</scope>
    <source>
        <strain evidence="2">CGMCC 1.15304</strain>
    </source>
</reference>
<comment type="caution">
    <text evidence="1">The sequence shown here is derived from an EMBL/GenBank/DDBJ whole genome shotgun (WGS) entry which is preliminary data.</text>
</comment>
<dbReference type="Proteomes" id="UP001595776">
    <property type="component" value="Unassembled WGS sequence"/>
</dbReference>
<keyword evidence="2" id="KW-1185">Reference proteome</keyword>
<dbReference type="EMBL" id="JBHSCR010000017">
    <property type="protein sequence ID" value="MFC4349344.1"/>
    <property type="molecule type" value="Genomic_DNA"/>
</dbReference>